<evidence type="ECO:0000256" key="1">
    <source>
        <dbReference type="ARBA" id="ARBA00004496"/>
    </source>
</evidence>
<protein>
    <recommendedName>
        <fullName evidence="7">Phosphate-specific transport system accessory protein PhoU</fullName>
    </recommendedName>
</protein>
<dbReference type="PIRSF" id="PIRSF003107">
    <property type="entry name" value="PhoU"/>
    <property type="match status" value="1"/>
</dbReference>
<keyword evidence="6 7" id="KW-0592">Phosphate transport</keyword>
<dbReference type="InterPro" id="IPR026022">
    <property type="entry name" value="PhoU_dom"/>
</dbReference>
<name>A0A9D1DRP5_9FIRM</name>
<reference evidence="9" key="1">
    <citation type="submission" date="2020-10" db="EMBL/GenBank/DDBJ databases">
        <authorList>
            <person name="Gilroy R."/>
        </authorList>
    </citation>
    <scope>NUCLEOTIDE SEQUENCE</scope>
    <source>
        <strain evidence="9">ChiSjej1B19-7085</strain>
    </source>
</reference>
<comment type="subcellular location">
    <subcellularLocation>
        <location evidence="1 7">Cytoplasm</location>
    </subcellularLocation>
</comment>
<dbReference type="InterPro" id="IPR038078">
    <property type="entry name" value="PhoU-like_sf"/>
</dbReference>
<dbReference type="Pfam" id="PF01895">
    <property type="entry name" value="PhoU"/>
    <property type="match status" value="2"/>
</dbReference>
<dbReference type="Gene3D" id="1.20.58.220">
    <property type="entry name" value="Phosphate transport system protein phou homolog 2, domain 2"/>
    <property type="match status" value="1"/>
</dbReference>
<keyword evidence="4 7" id="KW-0813">Transport</keyword>
<organism evidence="9 10">
    <name type="scientific">Candidatus Gallacutalibacter pullicola</name>
    <dbReference type="NCBI Taxonomy" id="2840830"/>
    <lineage>
        <taxon>Bacteria</taxon>
        <taxon>Bacillati</taxon>
        <taxon>Bacillota</taxon>
        <taxon>Clostridia</taxon>
        <taxon>Eubacteriales</taxon>
        <taxon>Candidatus Gallacutalibacter</taxon>
    </lineage>
</organism>
<reference evidence="9" key="2">
    <citation type="journal article" date="2021" name="PeerJ">
        <title>Extensive microbial diversity within the chicken gut microbiome revealed by metagenomics and culture.</title>
        <authorList>
            <person name="Gilroy R."/>
            <person name="Ravi A."/>
            <person name="Getino M."/>
            <person name="Pursley I."/>
            <person name="Horton D.L."/>
            <person name="Alikhan N.F."/>
            <person name="Baker D."/>
            <person name="Gharbi K."/>
            <person name="Hall N."/>
            <person name="Watson M."/>
            <person name="Adriaenssens E.M."/>
            <person name="Foster-Nyarko E."/>
            <person name="Jarju S."/>
            <person name="Secka A."/>
            <person name="Antonio M."/>
            <person name="Oren A."/>
            <person name="Chaudhuri R.R."/>
            <person name="La Ragione R."/>
            <person name="Hildebrand F."/>
            <person name="Pallen M.J."/>
        </authorList>
    </citation>
    <scope>NUCLEOTIDE SEQUENCE</scope>
    <source>
        <strain evidence="9">ChiSjej1B19-7085</strain>
    </source>
</reference>
<evidence type="ECO:0000256" key="4">
    <source>
        <dbReference type="ARBA" id="ARBA00022448"/>
    </source>
</evidence>
<keyword evidence="5 7" id="KW-0963">Cytoplasm</keyword>
<sequence length="220" mass="24377">MSNRSEYDAQLENLTRSVQEMGNLVVKAVDDAVTALENKDTKRAEEIVKGDETVDREERAIEHTCLTLLLRQQPVASDLRQVSAALKMVTDLERIGDHAADIAEIIPRLSGDGIRIEPDIPAMTRAALEMAKLAIQAFGPRDTELADRVIAMDDEVDGAFDSVKRKLAKDMAGGKPEQEDAAIDQLMIAKYAERIGDHAVNLAQWVKFCATGRYLNERIM</sequence>
<dbReference type="NCBIfam" id="TIGR02135">
    <property type="entry name" value="phoU_full"/>
    <property type="match status" value="1"/>
</dbReference>
<feature type="domain" description="PhoU" evidence="8">
    <location>
        <begin position="122"/>
        <end position="206"/>
    </location>
</feature>
<evidence type="ECO:0000256" key="6">
    <source>
        <dbReference type="ARBA" id="ARBA00022592"/>
    </source>
</evidence>
<feature type="domain" description="PhoU" evidence="8">
    <location>
        <begin position="18"/>
        <end position="106"/>
    </location>
</feature>
<dbReference type="GO" id="GO:0005737">
    <property type="term" value="C:cytoplasm"/>
    <property type="evidence" value="ECO:0007669"/>
    <property type="project" value="UniProtKB-SubCell"/>
</dbReference>
<evidence type="ECO:0000256" key="3">
    <source>
        <dbReference type="ARBA" id="ARBA00011738"/>
    </source>
</evidence>
<evidence type="ECO:0000313" key="9">
    <source>
        <dbReference type="EMBL" id="HIR57662.1"/>
    </source>
</evidence>
<dbReference type="FunFam" id="1.20.58.220:FF:000004">
    <property type="entry name" value="Phosphate-specific transport system accessory protein PhoU"/>
    <property type="match status" value="1"/>
</dbReference>
<comment type="subunit">
    <text evidence="3 7">Homodimer.</text>
</comment>
<dbReference type="PANTHER" id="PTHR42930:SF3">
    <property type="entry name" value="PHOSPHATE-SPECIFIC TRANSPORT SYSTEM ACCESSORY PROTEIN PHOU"/>
    <property type="match status" value="1"/>
</dbReference>
<comment type="similarity">
    <text evidence="2 7">Belongs to the PhoU family.</text>
</comment>
<dbReference type="GO" id="GO:0006817">
    <property type="term" value="P:phosphate ion transport"/>
    <property type="evidence" value="ECO:0007669"/>
    <property type="project" value="UniProtKB-KW"/>
</dbReference>
<evidence type="ECO:0000313" key="10">
    <source>
        <dbReference type="Proteomes" id="UP000886785"/>
    </source>
</evidence>
<proteinExistence type="inferred from homology"/>
<evidence type="ECO:0000256" key="5">
    <source>
        <dbReference type="ARBA" id="ARBA00022490"/>
    </source>
</evidence>
<evidence type="ECO:0000256" key="7">
    <source>
        <dbReference type="PIRNR" id="PIRNR003107"/>
    </source>
</evidence>
<dbReference type="PANTHER" id="PTHR42930">
    <property type="entry name" value="PHOSPHATE-SPECIFIC TRANSPORT SYSTEM ACCESSORY PROTEIN PHOU"/>
    <property type="match status" value="1"/>
</dbReference>
<dbReference type="GO" id="GO:0045936">
    <property type="term" value="P:negative regulation of phosphate metabolic process"/>
    <property type="evidence" value="ECO:0007669"/>
    <property type="project" value="InterPro"/>
</dbReference>
<gene>
    <name evidence="9" type="primary">phoU</name>
    <name evidence="9" type="ORF">IAA54_08330</name>
</gene>
<comment type="function">
    <text evidence="7">Plays a role in the regulation of phosphate uptake.</text>
</comment>
<dbReference type="GO" id="GO:0030643">
    <property type="term" value="P:intracellular phosphate ion homeostasis"/>
    <property type="evidence" value="ECO:0007669"/>
    <property type="project" value="InterPro"/>
</dbReference>
<evidence type="ECO:0000259" key="8">
    <source>
        <dbReference type="Pfam" id="PF01895"/>
    </source>
</evidence>
<accession>A0A9D1DRP5</accession>
<evidence type="ECO:0000256" key="2">
    <source>
        <dbReference type="ARBA" id="ARBA00008107"/>
    </source>
</evidence>
<comment type="caution">
    <text evidence="9">The sequence shown here is derived from an EMBL/GenBank/DDBJ whole genome shotgun (WGS) entry which is preliminary data.</text>
</comment>
<dbReference type="EMBL" id="DVHF01000095">
    <property type="protein sequence ID" value="HIR57662.1"/>
    <property type="molecule type" value="Genomic_DNA"/>
</dbReference>
<dbReference type="InterPro" id="IPR028366">
    <property type="entry name" value="PhoU"/>
</dbReference>
<dbReference type="Proteomes" id="UP000886785">
    <property type="component" value="Unassembled WGS sequence"/>
</dbReference>
<dbReference type="SUPFAM" id="SSF109755">
    <property type="entry name" value="PhoU-like"/>
    <property type="match status" value="1"/>
</dbReference>
<dbReference type="AlphaFoldDB" id="A0A9D1DRP5"/>